<sequence length="137" mass="13966">MTEPVGSAAEEAAKLLGAVADWARDHGGELGGAVSGLAAQASTGLGAAAHDLDAHLANGEDCRFCPICRGIQAVRTSSPEVREHLSAAVASLAQALSAALATTVPDTRRSGVERIDLTDEWPDDRPDDLPDGPGEDG</sequence>
<name>A0A930VLN8_9ACTN</name>
<evidence type="ECO:0000256" key="1">
    <source>
        <dbReference type="SAM" id="MobiDB-lite"/>
    </source>
</evidence>
<feature type="region of interest" description="Disordered" evidence="1">
    <location>
        <begin position="107"/>
        <end position="137"/>
    </location>
</feature>
<organism evidence="2 3">
    <name type="scientific">Nocardioides agariphilus</name>
    <dbReference type="NCBI Taxonomy" id="433664"/>
    <lineage>
        <taxon>Bacteria</taxon>
        <taxon>Bacillati</taxon>
        <taxon>Actinomycetota</taxon>
        <taxon>Actinomycetes</taxon>
        <taxon>Propionibacteriales</taxon>
        <taxon>Nocardioidaceae</taxon>
        <taxon>Nocardioides</taxon>
    </lineage>
</organism>
<feature type="compositionally biased region" description="Basic and acidic residues" evidence="1">
    <location>
        <begin position="107"/>
        <end position="128"/>
    </location>
</feature>
<accession>A0A930VLN8</accession>
<protein>
    <submittedName>
        <fullName evidence="2">Uncharacterized protein</fullName>
    </submittedName>
</protein>
<keyword evidence="3" id="KW-1185">Reference proteome</keyword>
<dbReference type="RefSeq" id="WP_194697165.1">
    <property type="nucleotide sequence ID" value="NZ_JADKPO010000019.1"/>
</dbReference>
<evidence type="ECO:0000313" key="2">
    <source>
        <dbReference type="EMBL" id="MBF4769023.1"/>
    </source>
</evidence>
<proteinExistence type="predicted"/>
<evidence type="ECO:0000313" key="3">
    <source>
        <dbReference type="Proteomes" id="UP000660668"/>
    </source>
</evidence>
<gene>
    <name evidence="2" type="ORF">ISU10_14745</name>
</gene>
<dbReference type="EMBL" id="JADKPO010000019">
    <property type="protein sequence ID" value="MBF4769023.1"/>
    <property type="molecule type" value="Genomic_DNA"/>
</dbReference>
<dbReference type="AlphaFoldDB" id="A0A930VLN8"/>
<reference evidence="2" key="1">
    <citation type="submission" date="2020-11" db="EMBL/GenBank/DDBJ databases">
        <title>Nocardioides cynanchi sp. nov., isolated from soil of rhizosphere of Cynanchum wilfordii.</title>
        <authorList>
            <person name="Lee J.-S."/>
            <person name="Suh M.K."/>
            <person name="Kim J.-S."/>
        </authorList>
    </citation>
    <scope>NUCLEOTIDE SEQUENCE</scope>
    <source>
        <strain evidence="2">KCTC 19276</strain>
    </source>
</reference>
<comment type="caution">
    <text evidence="2">The sequence shown here is derived from an EMBL/GenBank/DDBJ whole genome shotgun (WGS) entry which is preliminary data.</text>
</comment>
<dbReference type="Proteomes" id="UP000660668">
    <property type="component" value="Unassembled WGS sequence"/>
</dbReference>